<dbReference type="EMBL" id="JAEHJZ010000029">
    <property type="protein sequence ID" value="MBJ7881450.1"/>
    <property type="molecule type" value="Genomic_DNA"/>
</dbReference>
<proteinExistence type="predicted"/>
<gene>
    <name evidence="2" type="primary">ytxJ</name>
    <name evidence="2" type="ORF">JEM65_12420</name>
</gene>
<evidence type="ECO:0000313" key="2">
    <source>
        <dbReference type="EMBL" id="MBJ7881450.1"/>
    </source>
</evidence>
<dbReference type="Gene3D" id="3.40.30.10">
    <property type="entry name" value="Glutaredoxin"/>
    <property type="match status" value="1"/>
</dbReference>
<dbReference type="Pfam" id="PF11009">
    <property type="entry name" value="BrxC"/>
    <property type="match status" value="1"/>
</dbReference>
<dbReference type="NCBIfam" id="TIGR04019">
    <property type="entry name" value="B_thiol_YtxJ"/>
    <property type="match status" value="1"/>
</dbReference>
<accession>A0A934KSW9</accession>
<keyword evidence="3" id="KW-1185">Reference proteome</keyword>
<feature type="compositionally biased region" description="Polar residues" evidence="1">
    <location>
        <begin position="8"/>
        <end position="24"/>
    </location>
</feature>
<evidence type="ECO:0000313" key="3">
    <source>
        <dbReference type="Proteomes" id="UP000662373"/>
    </source>
</evidence>
<dbReference type="RefSeq" id="WP_199599977.1">
    <property type="nucleotide sequence ID" value="NZ_JAEHJZ010000029.1"/>
</dbReference>
<name>A0A934KSW9_9FLAO</name>
<evidence type="ECO:0000256" key="1">
    <source>
        <dbReference type="SAM" id="MobiDB-lite"/>
    </source>
</evidence>
<dbReference type="Proteomes" id="UP000662373">
    <property type="component" value="Unassembled WGS sequence"/>
</dbReference>
<comment type="caution">
    <text evidence="2">The sequence shown here is derived from an EMBL/GenBank/DDBJ whole genome shotgun (WGS) entry which is preliminary data.</text>
</comment>
<dbReference type="InterPro" id="IPR036249">
    <property type="entry name" value="Thioredoxin-like_sf"/>
</dbReference>
<dbReference type="AlphaFoldDB" id="A0A934KSW9"/>
<organism evidence="2 3">
    <name type="scientific">Gelidibacter salicanalis</name>
    <dbReference type="NCBI Taxonomy" id="291193"/>
    <lineage>
        <taxon>Bacteria</taxon>
        <taxon>Pseudomonadati</taxon>
        <taxon>Bacteroidota</taxon>
        <taxon>Flavobacteriia</taxon>
        <taxon>Flavobacteriales</taxon>
        <taxon>Flavobacteriaceae</taxon>
        <taxon>Gelidibacter</taxon>
    </lineage>
</organism>
<reference evidence="2 3" key="1">
    <citation type="submission" date="2020-09" db="EMBL/GenBank/DDBJ databases">
        <title>Draft genome of Gelidibacter salicanalis PAMC21136.</title>
        <authorList>
            <person name="Park H."/>
        </authorList>
    </citation>
    <scope>NUCLEOTIDE SEQUENCE [LARGE SCALE GENOMIC DNA]</scope>
    <source>
        <strain evidence="2 3">PAMC21136</strain>
    </source>
</reference>
<protein>
    <submittedName>
        <fullName evidence="2">Bacillithiol system redox-active protein YtxJ</fullName>
    </submittedName>
</protein>
<dbReference type="InterPro" id="IPR022551">
    <property type="entry name" value="BrxC"/>
</dbReference>
<sequence>MGLLDKLFNTSSHTAKSGDSSKTNSDLPWITLNNLEQLDLIKERSKTKTQFIFKHSTRCGVSRMVISQFKKEYQLDESEADLYYLDLLSHRDISNAIADQFKVMHQSPQLLVVKNGAVVKHDSHSGINSLQLDTFI</sequence>
<feature type="region of interest" description="Disordered" evidence="1">
    <location>
        <begin position="1"/>
        <end position="24"/>
    </location>
</feature>
<dbReference type="SUPFAM" id="SSF52833">
    <property type="entry name" value="Thioredoxin-like"/>
    <property type="match status" value="1"/>
</dbReference>